<protein>
    <submittedName>
        <fullName evidence="1">Uncharacterized protein</fullName>
    </submittedName>
</protein>
<dbReference type="Proteomes" id="UP001456344">
    <property type="component" value="Chromosome"/>
</dbReference>
<keyword evidence="2" id="KW-1185">Reference proteome</keyword>
<gene>
    <name evidence="1" type="ORF">LCL61_04320</name>
</gene>
<evidence type="ECO:0000313" key="1">
    <source>
        <dbReference type="EMBL" id="WYW14773.1"/>
    </source>
</evidence>
<accession>A0ACD5B604</accession>
<sequence>MDLPDQRPRDGVDGGCDAPRPGRTEDDGAPDLRFAHRSRSQGSVRDIRRDFLAGRLPGVPILPLMETVAAGRPAPIDGVTTALDDEAALAADIDHAKTLGYTGKLCVHPRQVAAANRGLAPSDSENEWARDVLAHAGDGSVAVAGGQMVDKPVEARARAILDRADGPFRPAG</sequence>
<organism evidence="1 2">
    <name type="scientific">Amycolatopsis coloradensis</name>
    <dbReference type="NCBI Taxonomy" id="76021"/>
    <lineage>
        <taxon>Bacteria</taxon>
        <taxon>Bacillati</taxon>
        <taxon>Actinomycetota</taxon>
        <taxon>Actinomycetes</taxon>
        <taxon>Pseudonocardiales</taxon>
        <taxon>Pseudonocardiaceae</taxon>
        <taxon>Amycolatopsis</taxon>
    </lineage>
</organism>
<reference evidence="1" key="1">
    <citation type="submission" date="2023-10" db="EMBL/GenBank/DDBJ databases">
        <title>Whole genome sequencing of actinobacterial strain Amycolatopsis sp. (BCA-696) identifies the underlying plant growth-promoting genes.</title>
        <authorList>
            <person name="Gandham P."/>
            <person name="Vadla N."/>
            <person name="Saji A."/>
            <person name="Srinivas V."/>
            <person name="Ruperao P."/>
            <person name="Selvanayagam S."/>
            <person name="Saxena R.K."/>
            <person name="Rathore A."/>
            <person name="Gopalakrishnan S."/>
            <person name="Thakur V."/>
        </authorList>
    </citation>
    <scope>NUCLEOTIDE SEQUENCE</scope>
    <source>
        <strain evidence="1">BCA-696</strain>
    </source>
</reference>
<evidence type="ECO:0000313" key="2">
    <source>
        <dbReference type="Proteomes" id="UP001456344"/>
    </source>
</evidence>
<proteinExistence type="predicted"/>
<dbReference type="EMBL" id="CP150484">
    <property type="protein sequence ID" value="WYW14773.1"/>
    <property type="molecule type" value="Genomic_DNA"/>
</dbReference>
<name>A0ACD5B604_9PSEU</name>